<protein>
    <recommendedName>
        <fullName evidence="3">Right handed beta helix domain-containing protein</fullName>
    </recommendedName>
</protein>
<organism evidence="1 2">
    <name type="scientific">Blattamonas nauphoetae</name>
    <dbReference type="NCBI Taxonomy" id="2049346"/>
    <lineage>
        <taxon>Eukaryota</taxon>
        <taxon>Metamonada</taxon>
        <taxon>Preaxostyla</taxon>
        <taxon>Oxymonadida</taxon>
        <taxon>Blattamonas</taxon>
    </lineage>
</organism>
<evidence type="ECO:0000313" key="1">
    <source>
        <dbReference type="EMBL" id="KAK2948967.1"/>
    </source>
</evidence>
<gene>
    <name evidence="1" type="ORF">BLNAU_16073</name>
</gene>
<keyword evidence="2" id="KW-1185">Reference proteome</keyword>
<dbReference type="Proteomes" id="UP001281761">
    <property type="component" value="Unassembled WGS sequence"/>
</dbReference>
<sequence>MYDARYAMVCEDKTNLQAEECSVSLESVIQTVGWEWVDEDPNPYLISSQISLSNRVLQISGQDTTYIVNFNDKPPQPKSLRSVSSHNCPHLRKLFYCRRFNNLRGLGHRRATLCHRGLDIQIMSLHQLYEHEFGGLALTCDESSAKGDGGGILAQCQSLLMSHSIFQTNYCGENGGSLMIHAETARFEEINCIESTAGKYGGFLYLACHSTTLIGLEMTDNLAFETGSCIHCQSPSKILLSESSFLSSRVTTPLLFVEKSCKLRIEFSQFNHHKPTCDGNEITFASYPFADDVTFLMVFSHSIDNSFRKIKSLAFPSLALDQLLQGKKSYIRISPSSVTAKCTLFLPCRTLSDSMELIETHAIETVLLESTFHEWEPLQTNCMQTIIIKCTASLLHRHVIPSYWP</sequence>
<evidence type="ECO:0008006" key="3">
    <source>
        <dbReference type="Google" id="ProtNLM"/>
    </source>
</evidence>
<name>A0ABQ9X8S5_9EUKA</name>
<evidence type="ECO:0000313" key="2">
    <source>
        <dbReference type="Proteomes" id="UP001281761"/>
    </source>
</evidence>
<proteinExistence type="predicted"/>
<dbReference type="EMBL" id="JARBJD010000165">
    <property type="protein sequence ID" value="KAK2948967.1"/>
    <property type="molecule type" value="Genomic_DNA"/>
</dbReference>
<comment type="caution">
    <text evidence="1">The sequence shown here is derived from an EMBL/GenBank/DDBJ whole genome shotgun (WGS) entry which is preliminary data.</text>
</comment>
<reference evidence="1 2" key="1">
    <citation type="journal article" date="2022" name="bioRxiv">
        <title>Genomics of Preaxostyla Flagellates Illuminates Evolutionary Transitions and the Path Towards Mitochondrial Loss.</title>
        <authorList>
            <person name="Novak L.V.F."/>
            <person name="Treitli S.C."/>
            <person name="Pyrih J."/>
            <person name="Halakuc P."/>
            <person name="Pipaliya S.V."/>
            <person name="Vacek V."/>
            <person name="Brzon O."/>
            <person name="Soukal P."/>
            <person name="Eme L."/>
            <person name="Dacks J.B."/>
            <person name="Karnkowska A."/>
            <person name="Elias M."/>
            <person name="Hampl V."/>
        </authorList>
    </citation>
    <scope>NUCLEOTIDE SEQUENCE [LARGE SCALE GENOMIC DNA]</scope>
    <source>
        <strain evidence="1">NAU3</strain>
        <tissue evidence="1">Gut</tissue>
    </source>
</reference>
<accession>A0ABQ9X8S5</accession>